<proteinExistence type="predicted"/>
<dbReference type="PROSITE" id="PS00189">
    <property type="entry name" value="LIPOYL"/>
    <property type="match status" value="1"/>
</dbReference>
<dbReference type="InterPro" id="IPR003016">
    <property type="entry name" value="2-oxoA_DH_lipoyl-BS"/>
</dbReference>
<dbReference type="GO" id="GO:0045254">
    <property type="term" value="C:pyruvate dehydrogenase complex"/>
    <property type="evidence" value="ECO:0007669"/>
    <property type="project" value="InterPro"/>
</dbReference>
<evidence type="ECO:0000313" key="4">
    <source>
        <dbReference type="EMBL" id="NUU47831.1"/>
    </source>
</evidence>
<keyword evidence="5" id="KW-1185">Reference proteome</keyword>
<dbReference type="Proteomes" id="UP000536441">
    <property type="component" value="Unassembled WGS sequence"/>
</dbReference>
<dbReference type="CDD" id="cd06849">
    <property type="entry name" value="lipoyl_domain"/>
    <property type="match status" value="1"/>
</dbReference>
<dbReference type="GO" id="GO:0006086">
    <property type="term" value="P:pyruvate decarboxylation to acetyl-CoA"/>
    <property type="evidence" value="ECO:0007669"/>
    <property type="project" value="InterPro"/>
</dbReference>
<dbReference type="InterPro" id="IPR011053">
    <property type="entry name" value="Single_hybrid_motif"/>
</dbReference>
<dbReference type="PROSITE" id="PS50968">
    <property type="entry name" value="BIOTINYL_LIPOYL"/>
    <property type="match status" value="1"/>
</dbReference>
<reference evidence="4 5" key="1">
    <citation type="submission" date="2020-05" db="EMBL/GenBank/DDBJ databases">
        <title>Genome Sequencing of Type Strains.</title>
        <authorList>
            <person name="Lemaire J.F."/>
            <person name="Inderbitzin P."/>
            <person name="Gregorio O.A."/>
            <person name="Collins S.B."/>
            <person name="Wespe N."/>
            <person name="Knight-Connoni V."/>
        </authorList>
    </citation>
    <scope>NUCLEOTIDE SEQUENCE [LARGE SCALE GENOMIC DNA]</scope>
    <source>
        <strain evidence="4 5">DSM 100049</strain>
    </source>
</reference>
<dbReference type="AlphaFoldDB" id="A0A7Y6B5L0"/>
<protein>
    <submittedName>
        <fullName evidence="4">Biotin attachment protein</fullName>
    </submittedName>
</protein>
<dbReference type="InterPro" id="IPR045257">
    <property type="entry name" value="E2/Pdx1"/>
</dbReference>
<dbReference type="EMBL" id="JABMCH010000065">
    <property type="protein sequence ID" value="NUU47831.1"/>
    <property type="molecule type" value="Genomic_DNA"/>
</dbReference>
<dbReference type="InterPro" id="IPR000089">
    <property type="entry name" value="Biotin_lipoyl"/>
</dbReference>
<organism evidence="4 5">
    <name type="scientific">Sphingomonas zeae</name>
    <dbReference type="NCBI Taxonomy" id="1646122"/>
    <lineage>
        <taxon>Bacteria</taxon>
        <taxon>Pseudomonadati</taxon>
        <taxon>Pseudomonadota</taxon>
        <taxon>Alphaproteobacteria</taxon>
        <taxon>Sphingomonadales</taxon>
        <taxon>Sphingomonadaceae</taxon>
        <taxon>Sphingomonas</taxon>
    </lineage>
</organism>
<feature type="domain" description="Lipoyl-binding" evidence="3">
    <location>
        <begin position="3"/>
        <end position="78"/>
    </location>
</feature>
<comment type="caution">
    <text evidence="4">The sequence shown here is derived from an EMBL/GenBank/DDBJ whole genome shotgun (WGS) entry which is preliminary data.</text>
</comment>
<sequence length="79" mass="8428">MARIEVKMPQWGMGMNEGTVTKWLKSVGDDIQVGEEIVEVEAAKANGAVEASDAGRLVEIVAQEGEEIPVGDVLCIIES</sequence>
<evidence type="ECO:0000313" key="5">
    <source>
        <dbReference type="Proteomes" id="UP000536441"/>
    </source>
</evidence>
<dbReference type="Gene3D" id="2.40.50.100">
    <property type="match status" value="1"/>
</dbReference>
<dbReference type="Pfam" id="PF00364">
    <property type="entry name" value="Biotin_lipoyl"/>
    <property type="match status" value="1"/>
</dbReference>
<dbReference type="PANTHER" id="PTHR23151:SF90">
    <property type="entry name" value="DIHYDROLIPOYLLYSINE-RESIDUE ACETYLTRANSFERASE COMPONENT OF PYRUVATE DEHYDROGENASE COMPLEX, MITOCHONDRIAL-RELATED"/>
    <property type="match status" value="1"/>
</dbReference>
<dbReference type="PANTHER" id="PTHR23151">
    <property type="entry name" value="DIHYDROLIPOAMIDE ACETYL/SUCCINYL-TRANSFERASE-RELATED"/>
    <property type="match status" value="1"/>
</dbReference>
<evidence type="ECO:0000256" key="1">
    <source>
        <dbReference type="ARBA" id="ARBA00001938"/>
    </source>
</evidence>
<name>A0A7Y6B5L0_9SPHN</name>
<gene>
    <name evidence="4" type="ORF">HP438_12710</name>
</gene>
<comment type="cofactor">
    <cofactor evidence="1">
        <name>(R)-lipoate</name>
        <dbReference type="ChEBI" id="CHEBI:83088"/>
    </cofactor>
</comment>
<accession>A0A7Y6B5L0</accession>
<evidence type="ECO:0000259" key="3">
    <source>
        <dbReference type="PROSITE" id="PS50968"/>
    </source>
</evidence>
<dbReference type="SUPFAM" id="SSF51230">
    <property type="entry name" value="Single hybrid motif"/>
    <property type="match status" value="1"/>
</dbReference>
<dbReference type="RefSeq" id="WP_175312423.1">
    <property type="nucleotide sequence ID" value="NZ_CBCRYR010000012.1"/>
</dbReference>
<keyword evidence="2" id="KW-0450">Lipoyl</keyword>
<evidence type="ECO:0000256" key="2">
    <source>
        <dbReference type="ARBA" id="ARBA00022823"/>
    </source>
</evidence>